<evidence type="ECO:0008006" key="3">
    <source>
        <dbReference type="Google" id="ProtNLM"/>
    </source>
</evidence>
<organism evidence="1 2">
    <name type="scientific">Escherichia marmotae</name>
    <dbReference type="NCBI Taxonomy" id="1499973"/>
    <lineage>
        <taxon>Bacteria</taxon>
        <taxon>Pseudomonadati</taxon>
        <taxon>Pseudomonadota</taxon>
        <taxon>Gammaproteobacteria</taxon>
        <taxon>Enterobacterales</taxon>
        <taxon>Enterobacteriaceae</taxon>
        <taxon>Escherichia</taxon>
    </lineage>
</organism>
<sequence>GWQRYERGELVDVLWGELEWSSPTDDDELPEVSAPEWIVDKVAHYGG</sequence>
<protein>
    <recommendedName>
        <fullName evidence="3">Aerotaxis sensor receptor, flavoprotein</fullName>
    </recommendedName>
</protein>
<comment type="caution">
    <text evidence="1">The sequence shown here is derived from an EMBL/GenBank/DDBJ whole genome shotgun (WGS) entry which is preliminary data.</text>
</comment>
<dbReference type="Proteomes" id="UP001206878">
    <property type="component" value="Unassembled WGS sequence"/>
</dbReference>
<dbReference type="EMBL" id="JANPXH010001869">
    <property type="protein sequence ID" value="MCR6679849.1"/>
    <property type="molecule type" value="Genomic_DNA"/>
</dbReference>
<feature type="non-terminal residue" evidence="1">
    <location>
        <position position="1"/>
    </location>
</feature>
<proteinExistence type="predicted"/>
<evidence type="ECO:0000313" key="1">
    <source>
        <dbReference type="EMBL" id="MCR6679849.1"/>
    </source>
</evidence>
<dbReference type="AlphaFoldDB" id="A0AAW5N1Z7"/>
<name>A0AAW5N1Z7_9ESCH</name>
<accession>A0AAW5N1Z7</accession>
<evidence type="ECO:0000313" key="2">
    <source>
        <dbReference type="Proteomes" id="UP001206878"/>
    </source>
</evidence>
<reference evidence="1" key="1">
    <citation type="submission" date="2022-07" db="EMBL/GenBank/DDBJ databases">
        <title>Diversity of ethanolamine utilization by human commensal Escherichia coli.</title>
        <authorList>
            <person name="Jubelin G."/>
        </authorList>
    </citation>
    <scope>NUCLEOTIDE SEQUENCE</scope>
    <source>
        <strain evidence="1">S1</strain>
    </source>
</reference>
<gene>
    <name evidence="1" type="ORF">NVV43_31195</name>
</gene>